<dbReference type="PROSITE" id="PS51158">
    <property type="entry name" value="ALPHA_KINASE"/>
    <property type="match status" value="1"/>
</dbReference>
<dbReference type="Gene3D" id="3.20.200.10">
    <property type="entry name" value="MHCK/EF2 kinase"/>
    <property type="match status" value="1"/>
</dbReference>
<keyword evidence="9" id="KW-1185">Reference proteome</keyword>
<dbReference type="CDD" id="cd00198">
    <property type="entry name" value="vWFA"/>
    <property type="match status" value="1"/>
</dbReference>
<evidence type="ECO:0000259" key="7">
    <source>
        <dbReference type="PROSITE" id="PS51158"/>
    </source>
</evidence>
<evidence type="ECO:0000256" key="5">
    <source>
        <dbReference type="ARBA" id="ARBA00022729"/>
    </source>
</evidence>
<dbReference type="Proteomes" id="UP000022910">
    <property type="component" value="Unassembled WGS sequence"/>
</dbReference>
<dbReference type="Gene3D" id="3.40.50.410">
    <property type="entry name" value="von Willebrand factor, type A domain"/>
    <property type="match status" value="1"/>
</dbReference>
<dbReference type="SMR" id="A0A015JZ60"/>
<keyword evidence="3" id="KW-0723">Serine/threonine-protein kinase</keyword>
<dbReference type="GO" id="GO:0004674">
    <property type="term" value="F:protein serine/threonine kinase activity"/>
    <property type="evidence" value="ECO:0007669"/>
    <property type="project" value="UniProtKB-KW"/>
</dbReference>
<dbReference type="InterPro" id="IPR056861">
    <property type="entry name" value="HMCN1-like_VWA"/>
</dbReference>
<dbReference type="GO" id="GO:0005524">
    <property type="term" value="F:ATP binding"/>
    <property type="evidence" value="ECO:0007669"/>
    <property type="project" value="InterPro"/>
</dbReference>
<keyword evidence="6" id="KW-0418">Kinase</keyword>
<dbReference type="HOGENOM" id="CLU_026740_0_0_1"/>
<sequence length="621" mass="70194">MSVINSFLNSLYSQLSSSNIITSNEMDKTDSDTELDIGKRCLHNRTTSSLDSSDKSYSLCGISVTETGTISETLISELGTEKLAKGCLERYADEAGDSRYASKNISITDSVDSVNSDDSLEAETIILREEIIFKAIQNIKNSMQVDLCFVLDCTGSMTKYINAAKNCILQVVRHMENTNPNIKLWVGFCGYRDHCDNSDRIQILDFTDSYSKFKSYISDEVKAKGGGDAPEDVLGGLDAATNKMKWSHRTRILLHLGDAPPHGRRFTNKSDSYPDGDPNGLTAEGVLKNLQSEEILYYFGKITNQTDKMIDVFRDIIREFPVFNFESDCKDPEVLTRKLFEAVCSSITSSVTLTSITDENVYVRSRRELEMDKNVPDWKMLPVNTGKLLHYLPPKTLDDIKNKKYFKNKSNLILRKFSYKLAPKPFSSGAERYAYYALDATREQTEEIVIKECIDLGKKANSLERYLEMIEVSTVAHFLSAKFNLAAKQIGIKKKVNFLKSQALRYKDGSDVRCYAVEPKFRDGLFKRFNVNRGVIKEYHSTLEAFAHFTYEYTGGYLVVYDLQGVELSNKFLLTDPAIHCKNRLRFGRTNLGKRGIEVCFLANHKCGNVCEKLGLAKISK</sequence>
<reference evidence="8 9" key="1">
    <citation type="submission" date="2014-02" db="EMBL/GenBank/DDBJ databases">
        <title>Single nucleus genome sequencing reveals high similarity among nuclei of an endomycorrhizal fungus.</title>
        <authorList>
            <person name="Lin K."/>
            <person name="Geurts R."/>
            <person name="Zhang Z."/>
            <person name="Limpens E."/>
            <person name="Saunders D.G."/>
            <person name="Mu D."/>
            <person name="Pang E."/>
            <person name="Cao H."/>
            <person name="Cha H."/>
            <person name="Lin T."/>
            <person name="Zhou Q."/>
            <person name="Shang Y."/>
            <person name="Li Y."/>
            <person name="Ivanov S."/>
            <person name="Sharma T."/>
            <person name="Velzen R.V."/>
            <person name="Ruijter N.D."/>
            <person name="Aanen D.K."/>
            <person name="Win J."/>
            <person name="Kamoun S."/>
            <person name="Bisseling T."/>
            <person name="Huang S."/>
        </authorList>
    </citation>
    <scope>NUCLEOTIDE SEQUENCE [LARGE SCALE GENOMIC DNA]</scope>
    <source>
        <strain evidence="9">DAOM197198w</strain>
    </source>
</reference>
<feature type="domain" description="Alpha-type protein kinase" evidence="7">
    <location>
        <begin position="397"/>
        <end position="619"/>
    </location>
</feature>
<name>A0A015JZ60_RHIIW</name>
<accession>A0A015JZ60</accession>
<proteinExistence type="predicted"/>
<dbReference type="PANTHER" id="PTHR47763">
    <property type="entry name" value="ALPHA-PROTEIN KINASE VWKA"/>
    <property type="match status" value="1"/>
</dbReference>
<keyword evidence="2" id="KW-0964">Secreted</keyword>
<dbReference type="Gene3D" id="3.30.200.20">
    <property type="entry name" value="Phosphorylase Kinase, domain 1"/>
    <property type="match status" value="1"/>
</dbReference>
<evidence type="ECO:0000313" key="8">
    <source>
        <dbReference type="EMBL" id="EXX74837.1"/>
    </source>
</evidence>
<evidence type="ECO:0000256" key="6">
    <source>
        <dbReference type="ARBA" id="ARBA00022777"/>
    </source>
</evidence>
<dbReference type="InterPro" id="IPR004166">
    <property type="entry name" value="a-kinase_dom"/>
</dbReference>
<evidence type="ECO:0000256" key="2">
    <source>
        <dbReference type="ARBA" id="ARBA00022525"/>
    </source>
</evidence>
<organism evidence="8 9">
    <name type="scientific">Rhizophagus irregularis (strain DAOM 197198w)</name>
    <name type="common">Glomus intraradices</name>
    <dbReference type="NCBI Taxonomy" id="1432141"/>
    <lineage>
        <taxon>Eukaryota</taxon>
        <taxon>Fungi</taxon>
        <taxon>Fungi incertae sedis</taxon>
        <taxon>Mucoromycota</taxon>
        <taxon>Glomeromycotina</taxon>
        <taxon>Glomeromycetes</taxon>
        <taxon>Glomerales</taxon>
        <taxon>Glomeraceae</taxon>
        <taxon>Rhizophagus</taxon>
    </lineage>
</organism>
<evidence type="ECO:0000256" key="4">
    <source>
        <dbReference type="ARBA" id="ARBA00022679"/>
    </source>
</evidence>
<evidence type="ECO:0000256" key="1">
    <source>
        <dbReference type="ARBA" id="ARBA00004613"/>
    </source>
</evidence>
<evidence type="ECO:0000313" key="9">
    <source>
        <dbReference type="Proteomes" id="UP000022910"/>
    </source>
</evidence>
<comment type="caution">
    <text evidence="8">The sequence shown here is derived from an EMBL/GenBank/DDBJ whole genome shotgun (WGS) entry which is preliminary data.</text>
</comment>
<dbReference type="EMBL" id="JEMT01012707">
    <property type="protein sequence ID" value="EXX74837.1"/>
    <property type="molecule type" value="Genomic_DNA"/>
</dbReference>
<dbReference type="SUPFAM" id="SSF53300">
    <property type="entry name" value="vWA-like"/>
    <property type="match status" value="1"/>
</dbReference>
<dbReference type="Pfam" id="PF02816">
    <property type="entry name" value="Alpha_kinase"/>
    <property type="match status" value="1"/>
</dbReference>
<dbReference type="InterPro" id="IPR036465">
    <property type="entry name" value="vWFA_dom_sf"/>
</dbReference>
<dbReference type="AlphaFoldDB" id="A0A015JZ60"/>
<comment type="subcellular location">
    <subcellularLocation>
        <location evidence="1">Secreted</location>
    </subcellularLocation>
</comment>
<dbReference type="STRING" id="1432141.A0A015JZ60"/>
<dbReference type="PANTHER" id="PTHR47763:SF4">
    <property type="entry name" value="ALPHA-PROTEIN KINASE VWKA"/>
    <property type="match status" value="1"/>
</dbReference>
<keyword evidence="4" id="KW-0808">Transferase</keyword>
<keyword evidence="5" id="KW-0732">Signal</keyword>
<evidence type="ECO:0000256" key="3">
    <source>
        <dbReference type="ARBA" id="ARBA00022527"/>
    </source>
</evidence>
<dbReference type="SMART" id="SM00811">
    <property type="entry name" value="Alpha_kinase"/>
    <property type="match status" value="1"/>
</dbReference>
<dbReference type="SUPFAM" id="SSF56112">
    <property type="entry name" value="Protein kinase-like (PK-like)"/>
    <property type="match status" value="1"/>
</dbReference>
<dbReference type="Pfam" id="PF25106">
    <property type="entry name" value="VWA_4"/>
    <property type="match status" value="1"/>
</dbReference>
<gene>
    <name evidence="8" type="ORF">RirG_047440</name>
</gene>
<dbReference type="InterPro" id="IPR011009">
    <property type="entry name" value="Kinase-like_dom_sf"/>
</dbReference>
<protein>
    <recommendedName>
        <fullName evidence="7">Alpha-type protein kinase domain-containing protein</fullName>
    </recommendedName>
</protein>
<dbReference type="OrthoDB" id="301415at2759"/>
<dbReference type="InterPro" id="IPR052969">
    <property type="entry name" value="Thr-specific_kinase-like"/>
</dbReference>